<keyword evidence="4" id="KW-1185">Reference proteome</keyword>
<feature type="domain" description="Reverse transcriptase Ty1/copia-type" evidence="1">
    <location>
        <begin position="541"/>
        <end position="636"/>
    </location>
</feature>
<dbReference type="InterPro" id="IPR029472">
    <property type="entry name" value="Copia-like_N"/>
</dbReference>
<evidence type="ECO:0000313" key="3">
    <source>
        <dbReference type="EnsemblPlants" id="AUR62016744-RA:cds"/>
    </source>
</evidence>
<dbReference type="InterPro" id="IPR043502">
    <property type="entry name" value="DNA/RNA_pol_sf"/>
</dbReference>
<dbReference type="PANTHER" id="PTHR37610:SF40">
    <property type="entry name" value="OS01G0909600 PROTEIN"/>
    <property type="match status" value="1"/>
</dbReference>
<organism evidence="3 4">
    <name type="scientific">Chenopodium quinoa</name>
    <name type="common">Quinoa</name>
    <dbReference type="NCBI Taxonomy" id="63459"/>
    <lineage>
        <taxon>Eukaryota</taxon>
        <taxon>Viridiplantae</taxon>
        <taxon>Streptophyta</taxon>
        <taxon>Embryophyta</taxon>
        <taxon>Tracheophyta</taxon>
        <taxon>Spermatophyta</taxon>
        <taxon>Magnoliopsida</taxon>
        <taxon>eudicotyledons</taxon>
        <taxon>Gunneridae</taxon>
        <taxon>Pentapetalae</taxon>
        <taxon>Caryophyllales</taxon>
        <taxon>Chenopodiaceae</taxon>
        <taxon>Chenopodioideae</taxon>
        <taxon>Atripliceae</taxon>
        <taxon>Chenopodium</taxon>
    </lineage>
</organism>
<protein>
    <recommendedName>
        <fullName evidence="5">Reverse transcriptase Ty1/copia-type domain-containing protein</fullName>
    </recommendedName>
</protein>
<reference evidence="3" key="1">
    <citation type="journal article" date="2017" name="Nature">
        <title>The genome of Chenopodium quinoa.</title>
        <authorList>
            <person name="Jarvis D.E."/>
            <person name="Ho Y.S."/>
            <person name="Lightfoot D.J."/>
            <person name="Schmoeckel S.M."/>
            <person name="Li B."/>
            <person name="Borm T.J.A."/>
            <person name="Ohyanagi H."/>
            <person name="Mineta K."/>
            <person name="Michell C.T."/>
            <person name="Saber N."/>
            <person name="Kharbatia N.M."/>
            <person name="Rupper R.R."/>
            <person name="Sharp A.R."/>
            <person name="Dally N."/>
            <person name="Boughton B.A."/>
            <person name="Woo Y.H."/>
            <person name="Gao G."/>
            <person name="Schijlen E.G.W.M."/>
            <person name="Guo X."/>
            <person name="Momin A.A."/>
            <person name="Negrao S."/>
            <person name="Al-Babili S."/>
            <person name="Gehring C."/>
            <person name="Roessner U."/>
            <person name="Jung C."/>
            <person name="Murphy K."/>
            <person name="Arold S.T."/>
            <person name="Gojobori T."/>
            <person name="van der Linden C.G."/>
            <person name="van Loo E.N."/>
            <person name="Jellen E.N."/>
            <person name="Maughan P.J."/>
            <person name="Tester M."/>
        </authorList>
    </citation>
    <scope>NUCLEOTIDE SEQUENCE [LARGE SCALE GENOMIC DNA]</scope>
    <source>
        <strain evidence="3">cv. PI 614886</strain>
    </source>
</reference>
<reference evidence="3" key="2">
    <citation type="submission" date="2021-03" db="UniProtKB">
        <authorList>
            <consortium name="EnsemblPlants"/>
        </authorList>
    </citation>
    <scope>IDENTIFICATION</scope>
</reference>
<dbReference type="Pfam" id="PF07727">
    <property type="entry name" value="RVT_2"/>
    <property type="match status" value="1"/>
</dbReference>
<dbReference type="PANTHER" id="PTHR37610">
    <property type="entry name" value="CCHC-TYPE DOMAIN-CONTAINING PROTEIN"/>
    <property type="match status" value="1"/>
</dbReference>
<evidence type="ECO:0000313" key="4">
    <source>
        <dbReference type="Proteomes" id="UP000596660"/>
    </source>
</evidence>
<dbReference type="Gramene" id="AUR62016744-RA">
    <property type="protein sequence ID" value="AUR62016744-RA:cds"/>
    <property type="gene ID" value="AUR62016744"/>
</dbReference>
<evidence type="ECO:0000259" key="1">
    <source>
        <dbReference type="Pfam" id="PF07727"/>
    </source>
</evidence>
<proteinExistence type="predicted"/>
<dbReference type="InterPro" id="IPR013103">
    <property type="entry name" value="RVT_2"/>
</dbReference>
<name>A0A803LP65_CHEQI</name>
<feature type="domain" description="Retrotransposon Copia-like N-terminal" evidence="2">
    <location>
        <begin position="23"/>
        <end position="66"/>
    </location>
</feature>
<dbReference type="Pfam" id="PF14244">
    <property type="entry name" value="Retrotran_gag_3"/>
    <property type="match status" value="1"/>
</dbReference>
<dbReference type="Proteomes" id="UP000596660">
    <property type="component" value="Unplaced"/>
</dbReference>
<dbReference type="SUPFAM" id="SSF56672">
    <property type="entry name" value="DNA/RNA polymerases"/>
    <property type="match status" value="1"/>
</dbReference>
<dbReference type="AlphaFoldDB" id="A0A803LP65"/>
<sequence length="727" mass="80574">MAGGEPQQNSVNFADPYYLSNGDHPGMQLGNHILTGSNYINWSHTVHMALIARNKLQFVDGTLPSPVVDSPDYQKWLRNDYMVMSWLLNSIDKNLTESFMFVNSSSDLWKEIAERFGQSNAPQLFELHRILGSMNQNNDSIAEYYGRLKSIWDQLQILEGFPDCSCGAMKLCSCGILKKLLEMDQRKKLIQFLAGLNKSYDQVTTNLLSADPLPNVNKAYHTLQQIEQQNKLTQINTNSVEIGAFNVASGNVVVPPKVFPKTSFQYKKDFKIQKSEMAKGTSRVAGNVTSGILGKAPMESSEGNGSGDVSGVRVGADPTVMTNMYNEFCRMMQQQHSTSDNPLSSAVNFAGIVIDSNVDSLDTVFHKDAWIIDTGANDHMAGNLRLFASLTKLLNPIIVGFPDGTVTFVLYAGSVYLTSSLDLVSKDVKAVGSRQSGLYKFSHTSHNSQMFSCNNSDVKLVNNLLTKHMSLDHVSSSNQSVAEGFVSDSEVSSQTVNLGNHPIPRQSVRNRVIPKKFENFQVHIPGISTRNDSASISFNSKQDCSMFVKQDQQSFTAVVAYVGDLLITGNDKTAIDDLKSALHSSFTIKDLGSLKYFLGIEVSRSESGILLNQRKYILDLLRDAHMESCNTASFPLPKGLKLSDFEGDILPEPEVFRKIIGKFLYLNLTRPNISYAVQQLSQFLHNPRQPHLNVAVHVLKYLKGTLNMGLFYPVQNDLVLSAYSDAD</sequence>
<evidence type="ECO:0008006" key="5">
    <source>
        <dbReference type="Google" id="ProtNLM"/>
    </source>
</evidence>
<evidence type="ECO:0000259" key="2">
    <source>
        <dbReference type="Pfam" id="PF14244"/>
    </source>
</evidence>
<dbReference type="EnsemblPlants" id="AUR62016744-RA">
    <property type="protein sequence ID" value="AUR62016744-RA:cds"/>
    <property type="gene ID" value="AUR62016744"/>
</dbReference>
<accession>A0A803LP65</accession>